<dbReference type="Gene3D" id="3.40.630.30">
    <property type="match status" value="1"/>
</dbReference>
<dbReference type="VEuPathDB" id="TriTrypDB:LpyrH10_09_2490"/>
<feature type="region of interest" description="Disordered" evidence="1">
    <location>
        <begin position="65"/>
        <end position="139"/>
    </location>
</feature>
<dbReference type="InterPro" id="IPR000182">
    <property type="entry name" value="GNAT_dom"/>
</dbReference>
<dbReference type="FunFam" id="3.40.630.30:FF:000214">
    <property type="entry name" value="Predicted protein"/>
    <property type="match status" value="1"/>
</dbReference>
<dbReference type="OMA" id="YEHNCYK"/>
<feature type="compositionally biased region" description="Low complexity" evidence="1">
    <location>
        <begin position="102"/>
        <end position="132"/>
    </location>
</feature>
<gene>
    <name evidence="3" type="ORF">ABB37_05149</name>
</gene>
<dbReference type="Pfam" id="PF23209">
    <property type="entry name" value="IDM1_C"/>
    <property type="match status" value="1"/>
</dbReference>
<dbReference type="InterPro" id="IPR016181">
    <property type="entry name" value="Acyl_CoA_acyltransferase"/>
</dbReference>
<dbReference type="OrthoDB" id="277188at2759"/>
<accession>A0A0N0DVC7</accession>
<dbReference type="InterPro" id="IPR056511">
    <property type="entry name" value="IDM1_C"/>
</dbReference>
<proteinExistence type="predicted"/>
<dbReference type="GeneID" id="26905439"/>
<evidence type="ECO:0000259" key="2">
    <source>
        <dbReference type="PROSITE" id="PS51186"/>
    </source>
</evidence>
<dbReference type="RefSeq" id="XP_015658603.1">
    <property type="nucleotide sequence ID" value="XM_015803087.1"/>
</dbReference>
<evidence type="ECO:0000313" key="4">
    <source>
        <dbReference type="Proteomes" id="UP000037923"/>
    </source>
</evidence>
<reference evidence="3 4" key="1">
    <citation type="submission" date="2015-07" db="EMBL/GenBank/DDBJ databases">
        <title>High-quality genome of monoxenous trypanosomatid Leptomonas pyrrhocoris.</title>
        <authorList>
            <person name="Flegontov P."/>
            <person name="Butenko A."/>
            <person name="Firsov S."/>
            <person name="Vlcek C."/>
            <person name="Logacheva M.D."/>
            <person name="Field M."/>
            <person name="Filatov D."/>
            <person name="Flegontova O."/>
            <person name="Gerasimov E."/>
            <person name="Jackson A.P."/>
            <person name="Kelly S."/>
            <person name="Opperdoes F."/>
            <person name="O'Reilly A."/>
            <person name="Votypka J."/>
            <person name="Yurchenko V."/>
            <person name="Lukes J."/>
        </authorList>
    </citation>
    <scope>NUCLEOTIDE SEQUENCE [LARGE SCALE GENOMIC DNA]</scope>
    <source>
        <strain evidence="3">H10</strain>
    </source>
</reference>
<feature type="domain" description="N-acetyltransferase" evidence="2">
    <location>
        <begin position="164"/>
        <end position="324"/>
    </location>
</feature>
<protein>
    <recommendedName>
        <fullName evidence="2">N-acetyltransferase domain-containing protein</fullName>
    </recommendedName>
</protein>
<evidence type="ECO:0000313" key="3">
    <source>
        <dbReference type="EMBL" id="KPA80164.1"/>
    </source>
</evidence>
<dbReference type="PROSITE" id="PS51186">
    <property type="entry name" value="GNAT"/>
    <property type="match status" value="1"/>
</dbReference>
<sequence>MLTDEERAILLKYYSTVKLNEVQKDQLARTYWAATREERDEIAKVYVHTFVDPTFIQRLMFFHDNQHSPTTGDPTSPASENGGGGSPAGSAAVGPHTLNGIDGSSPSMDSPTSSTAASPTGSSNFFSPTSSSHHLPRRTHAQRLLRSSIQDHFPKLTGEGPYALLFGCVQSEQERAEVIELYASQFLHPDPPELHRIVALPNSFSTRTRKRISGSYSWYLRCLATQEIVCAVTVTVHQQETIRFAEMPLFATGVGYKKNGLGRLLNAALIAWCSRVGLEFVMISADVQAIPFWRHVGYRLMHRSERKRMDFFYQHDCCKFKDAETMIGYCSATVGGGDGGGAGRRRVGSGGSAGAVDVLHLSVPEVLAQMPRFVLEGSSYLPTD</sequence>
<dbReference type="GO" id="GO:0016747">
    <property type="term" value="F:acyltransferase activity, transferring groups other than amino-acyl groups"/>
    <property type="evidence" value="ECO:0007669"/>
    <property type="project" value="InterPro"/>
</dbReference>
<organism evidence="3 4">
    <name type="scientific">Leptomonas pyrrhocoris</name>
    <name type="common">Firebug parasite</name>
    <dbReference type="NCBI Taxonomy" id="157538"/>
    <lineage>
        <taxon>Eukaryota</taxon>
        <taxon>Discoba</taxon>
        <taxon>Euglenozoa</taxon>
        <taxon>Kinetoplastea</taxon>
        <taxon>Metakinetoplastina</taxon>
        <taxon>Trypanosomatida</taxon>
        <taxon>Trypanosomatidae</taxon>
        <taxon>Leishmaniinae</taxon>
        <taxon>Leptomonas</taxon>
    </lineage>
</organism>
<dbReference type="AlphaFoldDB" id="A0A0N0DVC7"/>
<name>A0A0N0DVC7_LEPPY</name>
<dbReference type="Proteomes" id="UP000037923">
    <property type="component" value="Unassembled WGS sequence"/>
</dbReference>
<dbReference type="EMBL" id="LGTL01000009">
    <property type="protein sequence ID" value="KPA80164.1"/>
    <property type="molecule type" value="Genomic_DNA"/>
</dbReference>
<evidence type="ECO:0000256" key="1">
    <source>
        <dbReference type="SAM" id="MobiDB-lite"/>
    </source>
</evidence>
<comment type="caution">
    <text evidence="3">The sequence shown here is derived from an EMBL/GenBank/DDBJ whole genome shotgun (WGS) entry which is preliminary data.</text>
</comment>
<dbReference type="SUPFAM" id="SSF55729">
    <property type="entry name" value="Acyl-CoA N-acyltransferases (Nat)"/>
    <property type="match status" value="1"/>
</dbReference>
<keyword evidence="4" id="KW-1185">Reference proteome</keyword>